<dbReference type="PANTHER" id="PTHR43259">
    <property type="entry name" value="SPT10P"/>
    <property type="match status" value="1"/>
</dbReference>
<proteinExistence type="predicted"/>
<organism evidence="2 3">
    <name type="scientific">Vibrio penaeicida</name>
    <dbReference type="NCBI Taxonomy" id="104609"/>
    <lineage>
        <taxon>Bacteria</taxon>
        <taxon>Pseudomonadati</taxon>
        <taxon>Pseudomonadota</taxon>
        <taxon>Gammaproteobacteria</taxon>
        <taxon>Vibrionales</taxon>
        <taxon>Vibrionaceae</taxon>
        <taxon>Vibrio</taxon>
    </lineage>
</organism>
<dbReference type="Gene3D" id="3.40.630.30">
    <property type="match status" value="1"/>
</dbReference>
<dbReference type="EMBL" id="BSNX01000040">
    <property type="protein sequence ID" value="GLQ73893.1"/>
    <property type="molecule type" value="Genomic_DNA"/>
</dbReference>
<dbReference type="PROSITE" id="PS51186">
    <property type="entry name" value="GNAT"/>
    <property type="match status" value="1"/>
</dbReference>
<feature type="domain" description="N-acetyltransferase" evidence="1">
    <location>
        <begin position="2"/>
        <end position="162"/>
    </location>
</feature>
<evidence type="ECO:0000259" key="1">
    <source>
        <dbReference type="PROSITE" id="PS51186"/>
    </source>
</evidence>
<dbReference type="Pfam" id="PF00583">
    <property type="entry name" value="Acetyltransf_1"/>
    <property type="match status" value="1"/>
</dbReference>
<name>A0AAV5NTR9_9VIBR</name>
<dbReference type="InterPro" id="IPR052829">
    <property type="entry name" value="N-acetyltransferase_domain"/>
</dbReference>
<dbReference type="InterPro" id="IPR016181">
    <property type="entry name" value="Acyl_CoA_acyltransferase"/>
</dbReference>
<evidence type="ECO:0000313" key="3">
    <source>
        <dbReference type="Proteomes" id="UP001156690"/>
    </source>
</evidence>
<dbReference type="SUPFAM" id="SSF55729">
    <property type="entry name" value="Acyl-CoA N-acyltransferases (Nat)"/>
    <property type="match status" value="1"/>
</dbReference>
<sequence>MVTLRKMSEEEYSDYSEIFINDYGKDISESYSLPINLAIEKARKDLSRSLPEGLETTNHDLLCIEVTIDSKPTVVGYLWHSINTDDGSTYLYDFYVLDLHRGKGIGTQAILELECHLKALDIARINLRVAYNNKRALKLYEEIGFMTTGYDMSKNIMTSQQQ</sequence>
<protein>
    <submittedName>
        <fullName evidence="2">N-acetyltransferase</fullName>
    </submittedName>
</protein>
<dbReference type="RefSeq" id="WP_126606445.1">
    <property type="nucleotide sequence ID" value="NZ_AP025145.1"/>
</dbReference>
<evidence type="ECO:0000313" key="2">
    <source>
        <dbReference type="EMBL" id="GLQ73893.1"/>
    </source>
</evidence>
<gene>
    <name evidence="2" type="ORF">GCM10007932_32530</name>
</gene>
<dbReference type="AlphaFoldDB" id="A0AAV5NTR9"/>
<dbReference type="InterPro" id="IPR000182">
    <property type="entry name" value="GNAT_dom"/>
</dbReference>
<dbReference type="Proteomes" id="UP001156690">
    <property type="component" value="Unassembled WGS sequence"/>
</dbReference>
<comment type="caution">
    <text evidence="2">The sequence shown here is derived from an EMBL/GenBank/DDBJ whole genome shotgun (WGS) entry which is preliminary data.</text>
</comment>
<reference evidence="3" key="1">
    <citation type="journal article" date="2019" name="Int. J. Syst. Evol. Microbiol.">
        <title>The Global Catalogue of Microorganisms (GCM) 10K type strain sequencing project: providing services to taxonomists for standard genome sequencing and annotation.</title>
        <authorList>
            <consortium name="The Broad Institute Genomics Platform"/>
            <consortium name="The Broad Institute Genome Sequencing Center for Infectious Disease"/>
            <person name="Wu L."/>
            <person name="Ma J."/>
        </authorList>
    </citation>
    <scope>NUCLEOTIDE SEQUENCE [LARGE SCALE GENOMIC DNA]</scope>
    <source>
        <strain evidence="3">NBRC 15640</strain>
    </source>
</reference>
<dbReference type="GO" id="GO:0016747">
    <property type="term" value="F:acyltransferase activity, transferring groups other than amino-acyl groups"/>
    <property type="evidence" value="ECO:0007669"/>
    <property type="project" value="InterPro"/>
</dbReference>
<dbReference type="CDD" id="cd04301">
    <property type="entry name" value="NAT_SF"/>
    <property type="match status" value="1"/>
</dbReference>
<accession>A0AAV5NTR9</accession>
<dbReference type="PANTHER" id="PTHR43259:SF1">
    <property type="entry name" value="N-ACETYLTRANSFERASE DOMAIN-CONTAINING PROTEIN"/>
    <property type="match status" value="1"/>
</dbReference>
<keyword evidence="3" id="KW-1185">Reference proteome</keyword>